<organism evidence="2 3">
    <name type="scientific">Psychroserpens burtonensis</name>
    <dbReference type="NCBI Taxonomy" id="49278"/>
    <lineage>
        <taxon>Bacteria</taxon>
        <taxon>Pseudomonadati</taxon>
        <taxon>Bacteroidota</taxon>
        <taxon>Flavobacteriia</taxon>
        <taxon>Flavobacteriales</taxon>
        <taxon>Flavobacteriaceae</taxon>
        <taxon>Psychroserpens</taxon>
    </lineage>
</organism>
<keyword evidence="1" id="KW-0732">Signal</keyword>
<protein>
    <recommendedName>
        <fullName evidence="4">Porin family protein</fullName>
    </recommendedName>
</protein>
<dbReference type="RefSeq" id="WP_147232110.1">
    <property type="nucleotide sequence ID" value="NZ_VOSB01000035.1"/>
</dbReference>
<evidence type="ECO:0000256" key="1">
    <source>
        <dbReference type="SAM" id="SignalP"/>
    </source>
</evidence>
<dbReference type="STRING" id="1123037.GCA_000425305_03387"/>
<feature type="chain" id="PRO_5023127102" description="Porin family protein" evidence="1">
    <location>
        <begin position="25"/>
        <end position="226"/>
    </location>
</feature>
<evidence type="ECO:0000313" key="2">
    <source>
        <dbReference type="EMBL" id="TXE15402.1"/>
    </source>
</evidence>
<dbReference type="EMBL" id="VOSB01000035">
    <property type="protein sequence ID" value="TXE15402.1"/>
    <property type="molecule type" value="Genomic_DNA"/>
</dbReference>
<reference evidence="2 3" key="1">
    <citation type="submission" date="2019-08" db="EMBL/GenBank/DDBJ databases">
        <title>Genome of Psychroserpens burtonensis ACAM 167.</title>
        <authorList>
            <person name="Bowman J.P."/>
        </authorList>
    </citation>
    <scope>NUCLEOTIDE SEQUENCE [LARGE SCALE GENOMIC DNA]</scope>
    <source>
        <strain evidence="2 3">ACAM 167</strain>
    </source>
</reference>
<feature type="signal peptide" evidence="1">
    <location>
        <begin position="1"/>
        <end position="24"/>
    </location>
</feature>
<dbReference type="Proteomes" id="UP000321938">
    <property type="component" value="Unassembled WGS sequence"/>
</dbReference>
<accession>A0A5C7B2D6</accession>
<dbReference type="AlphaFoldDB" id="A0A5C7B2D6"/>
<dbReference type="OrthoDB" id="1143467at2"/>
<evidence type="ECO:0000313" key="3">
    <source>
        <dbReference type="Proteomes" id="UP000321938"/>
    </source>
</evidence>
<gene>
    <name evidence="2" type="ORF">ES692_16860</name>
</gene>
<proteinExistence type="predicted"/>
<name>A0A5C7B2D6_9FLAO</name>
<sequence>MSLHLVIKKTVLCLFIAFAFGLNAQNNEGLKEAIESDVSITDSKQRNVAYSIGYHNPIPTGDNFIGNGLEGNGGLNFKVQIYVYKQFFVGGSLGASYFDVKDPSVVGDYKKTRIAEQFLFLGYEFIPTENFRVGLTASVFGEARYKNQKSDNVYQIDTARLNSYGVYLTYEISREFMIYLDYAFRVDKTRINVPTALEDTFRKGAFSQIGIGLKFSFIGKDFISLF</sequence>
<comment type="caution">
    <text evidence="2">The sequence shown here is derived from an EMBL/GenBank/DDBJ whole genome shotgun (WGS) entry which is preliminary data.</text>
</comment>
<keyword evidence="3" id="KW-1185">Reference proteome</keyword>
<evidence type="ECO:0008006" key="4">
    <source>
        <dbReference type="Google" id="ProtNLM"/>
    </source>
</evidence>